<dbReference type="GeneID" id="118413403"/>
<evidence type="ECO:0000256" key="12">
    <source>
        <dbReference type="SAM" id="Phobius"/>
    </source>
</evidence>
<evidence type="ECO:0000256" key="8">
    <source>
        <dbReference type="ARBA" id="ARBA00023034"/>
    </source>
</evidence>
<evidence type="ECO:0000256" key="7">
    <source>
        <dbReference type="ARBA" id="ARBA00022989"/>
    </source>
</evidence>
<accession>A0A9J7KZY8</accession>
<reference evidence="14" key="2">
    <citation type="submission" date="2025-08" db="UniProtKB">
        <authorList>
            <consortium name="RefSeq"/>
        </authorList>
    </citation>
    <scope>IDENTIFICATION</scope>
    <source>
        <strain evidence="14">S238N-H82</strain>
        <tissue evidence="14">Testes</tissue>
    </source>
</reference>
<evidence type="ECO:0000256" key="5">
    <source>
        <dbReference type="ARBA" id="ARBA00022692"/>
    </source>
</evidence>
<dbReference type="InterPro" id="IPR050943">
    <property type="entry name" value="Glycosyltr_29_Sialyltrsf"/>
</dbReference>
<dbReference type="AlphaFoldDB" id="A0A9J7KZY8"/>
<dbReference type="InterPro" id="IPR038578">
    <property type="entry name" value="GT29-like_sf"/>
</dbReference>
<comment type="subcellular location">
    <subcellularLocation>
        <location evidence="1">Golgi apparatus membrane</location>
        <topology evidence="1">Single-pass type II membrane protein</topology>
    </subcellularLocation>
</comment>
<keyword evidence="10" id="KW-0325">Glycoprotein</keyword>
<keyword evidence="5 12" id="KW-0812">Transmembrane</keyword>
<dbReference type="GO" id="GO:0006491">
    <property type="term" value="P:N-glycan processing"/>
    <property type="evidence" value="ECO:0000318"/>
    <property type="project" value="GO_Central"/>
</dbReference>
<sequence length="495" mass="56304">MSDLVDDCITIVICRVSAPRIMRFRASGVLAIALLGVYLVTIAMVGCNISWLVGIDSHGNRDDRRSLKAKCGCNCGVKGSRKCPPDVSARDVNSATRRHTADEISRLIDVILKEGIRRDRILEEADGKLLNNRNCSDTKESSDENFGISDKESSTVENNNSPLVPKEVMSAFEGEWRKNETLFQEMKRDLTRCCKAESSFMTKRNVRVGEIVPNVLNPKLPLKMTKDIYRNLIKDWPFKNKRFDKCAVVGNSGILRGSYCGASIDSADAVFRCNLPPLGKKIYQEDAGKKSSFTTAPLSMLKTYIQMHNESVREQFLKDMEQYNGILLAKKPNNYTKYMIDSIAATRGEELQMVYEHPHHFLRTNNYWNNHGIPKKITSGIYLLSLALTRCDEVHVYGFWPFPRDHKGNAVAYHYYEAPVFTKDSHDMPLEFMRIRRLHQDGVIQVHMRCSRDAPEQSRDSNLHSRDHGQPDLSRPINDPIGDLVNLQKEKEGSR</sequence>
<organism evidence="13 14">
    <name type="scientific">Branchiostoma floridae</name>
    <name type="common">Florida lancelet</name>
    <name type="synonym">Amphioxus</name>
    <dbReference type="NCBI Taxonomy" id="7739"/>
    <lineage>
        <taxon>Eukaryota</taxon>
        <taxon>Metazoa</taxon>
        <taxon>Chordata</taxon>
        <taxon>Cephalochordata</taxon>
        <taxon>Leptocardii</taxon>
        <taxon>Amphioxiformes</taxon>
        <taxon>Branchiostomatidae</taxon>
        <taxon>Branchiostoma</taxon>
    </lineage>
</organism>
<dbReference type="CDD" id="cd23963">
    <property type="entry name" value="GT29_ST8SIA"/>
    <property type="match status" value="1"/>
</dbReference>
<evidence type="ECO:0000256" key="4">
    <source>
        <dbReference type="ARBA" id="ARBA00022679"/>
    </source>
</evidence>
<evidence type="ECO:0000256" key="6">
    <source>
        <dbReference type="ARBA" id="ARBA00022968"/>
    </source>
</evidence>
<dbReference type="GO" id="GO:0003828">
    <property type="term" value="F:alpha-N-acetylneuraminate alpha-2,8-sialyltransferase activity"/>
    <property type="evidence" value="ECO:0000318"/>
    <property type="project" value="GO_Central"/>
</dbReference>
<protein>
    <submittedName>
        <fullName evidence="14">CMP-N-acetylneuraminate-poly-alpha-2, 8-sialyltransferase-like isoform X1</fullName>
    </submittedName>
</protein>
<name>A0A9J7KZY8_BRAFL</name>
<feature type="compositionally biased region" description="Basic and acidic residues" evidence="11">
    <location>
        <begin position="450"/>
        <end position="470"/>
    </location>
</feature>
<evidence type="ECO:0000256" key="3">
    <source>
        <dbReference type="ARBA" id="ARBA00022676"/>
    </source>
</evidence>
<dbReference type="PANTHER" id="PTHR11987">
    <property type="entry name" value="ALPHA-2,8-SIALYLTRANSFERASE"/>
    <property type="match status" value="1"/>
</dbReference>
<dbReference type="GO" id="GO:0009311">
    <property type="term" value="P:oligosaccharide metabolic process"/>
    <property type="evidence" value="ECO:0000318"/>
    <property type="project" value="GO_Central"/>
</dbReference>
<dbReference type="KEGG" id="bfo:118413403"/>
<dbReference type="InterPro" id="IPR001675">
    <property type="entry name" value="Glyco_trans_29"/>
</dbReference>
<keyword evidence="4" id="KW-0808">Transferase</keyword>
<proteinExistence type="inferred from homology"/>
<keyword evidence="9 12" id="KW-0472">Membrane</keyword>
<dbReference type="RefSeq" id="XP_035672659.1">
    <property type="nucleotide sequence ID" value="XM_035816766.1"/>
</dbReference>
<evidence type="ECO:0000256" key="9">
    <source>
        <dbReference type="ARBA" id="ARBA00023136"/>
    </source>
</evidence>
<evidence type="ECO:0000256" key="10">
    <source>
        <dbReference type="ARBA" id="ARBA00023180"/>
    </source>
</evidence>
<dbReference type="Pfam" id="PF00777">
    <property type="entry name" value="Glyco_transf_29"/>
    <property type="match status" value="1"/>
</dbReference>
<dbReference type="Proteomes" id="UP000001554">
    <property type="component" value="Chromosome 4"/>
</dbReference>
<keyword evidence="6" id="KW-0735">Signal-anchor</keyword>
<dbReference type="PANTHER" id="PTHR11987:SF54">
    <property type="entry name" value="ST8 ALPHA-N-ACETYL-NEURAMINIDE ALPHA-2,8-SIALYLTRANSFERASE 6"/>
    <property type="match status" value="1"/>
</dbReference>
<feature type="transmembrane region" description="Helical" evidence="12">
    <location>
        <begin position="29"/>
        <end position="53"/>
    </location>
</feature>
<evidence type="ECO:0000313" key="14">
    <source>
        <dbReference type="RefSeq" id="XP_035672659.1"/>
    </source>
</evidence>
<keyword evidence="3" id="KW-0328">Glycosyltransferase</keyword>
<dbReference type="OrthoDB" id="9979800at2759"/>
<keyword evidence="13" id="KW-1185">Reference proteome</keyword>
<evidence type="ECO:0000313" key="13">
    <source>
        <dbReference type="Proteomes" id="UP000001554"/>
    </source>
</evidence>
<evidence type="ECO:0000256" key="2">
    <source>
        <dbReference type="ARBA" id="ARBA00006003"/>
    </source>
</evidence>
<keyword evidence="8" id="KW-0333">Golgi apparatus</keyword>
<feature type="region of interest" description="Disordered" evidence="11">
    <location>
        <begin position="450"/>
        <end position="495"/>
    </location>
</feature>
<dbReference type="GO" id="GO:0000139">
    <property type="term" value="C:Golgi membrane"/>
    <property type="evidence" value="ECO:0007669"/>
    <property type="project" value="UniProtKB-SubCell"/>
</dbReference>
<evidence type="ECO:0000256" key="1">
    <source>
        <dbReference type="ARBA" id="ARBA00004323"/>
    </source>
</evidence>
<evidence type="ECO:0000256" key="11">
    <source>
        <dbReference type="SAM" id="MobiDB-lite"/>
    </source>
</evidence>
<gene>
    <name evidence="14" type="primary">LOC118413403</name>
</gene>
<dbReference type="Gene3D" id="3.90.1480.20">
    <property type="entry name" value="Glycosyl transferase family 29"/>
    <property type="match status" value="1"/>
</dbReference>
<keyword evidence="7 12" id="KW-1133">Transmembrane helix</keyword>
<feature type="region of interest" description="Disordered" evidence="11">
    <location>
        <begin position="133"/>
        <end position="162"/>
    </location>
</feature>
<reference evidence="13" key="1">
    <citation type="journal article" date="2020" name="Nat. Ecol. Evol.">
        <title>Deeply conserved synteny resolves early events in vertebrate evolution.</title>
        <authorList>
            <person name="Simakov O."/>
            <person name="Marletaz F."/>
            <person name="Yue J.X."/>
            <person name="O'Connell B."/>
            <person name="Jenkins J."/>
            <person name="Brandt A."/>
            <person name="Calef R."/>
            <person name="Tung C.H."/>
            <person name="Huang T.K."/>
            <person name="Schmutz J."/>
            <person name="Satoh N."/>
            <person name="Yu J.K."/>
            <person name="Putnam N.H."/>
            <person name="Green R.E."/>
            <person name="Rokhsar D.S."/>
        </authorList>
    </citation>
    <scope>NUCLEOTIDE SEQUENCE [LARGE SCALE GENOMIC DNA]</scope>
    <source>
        <strain evidence="13">S238N-H82</strain>
    </source>
</reference>
<comment type="similarity">
    <text evidence="2">Belongs to the glycosyltransferase 29 family.</text>
</comment>